<reference evidence="7" key="1">
    <citation type="journal article" date="2014" name="Front. Microbiol.">
        <title>High frequency of phylogenetically diverse reductive dehalogenase-homologous genes in deep subseafloor sedimentary metagenomes.</title>
        <authorList>
            <person name="Kawai M."/>
            <person name="Futagami T."/>
            <person name="Toyoda A."/>
            <person name="Takaki Y."/>
            <person name="Nishi S."/>
            <person name="Hori S."/>
            <person name="Arai W."/>
            <person name="Tsubouchi T."/>
            <person name="Morono Y."/>
            <person name="Uchiyama I."/>
            <person name="Ito T."/>
            <person name="Fujiyama A."/>
            <person name="Inagaki F."/>
            <person name="Takami H."/>
        </authorList>
    </citation>
    <scope>NUCLEOTIDE SEQUENCE</scope>
    <source>
        <strain evidence="7">Expedition CK06-06</strain>
    </source>
</reference>
<dbReference type="PANTHER" id="PTHR34857">
    <property type="entry name" value="SLL0384 PROTEIN"/>
    <property type="match status" value="1"/>
</dbReference>
<keyword evidence="5 6" id="KW-0472">Membrane</keyword>
<protein>
    <recommendedName>
        <fullName evidence="8">Cobalt ECF transporter T component CbiQ</fullName>
    </recommendedName>
</protein>
<dbReference type="Pfam" id="PF02361">
    <property type="entry name" value="CbiQ"/>
    <property type="match status" value="1"/>
</dbReference>
<evidence type="ECO:0000256" key="1">
    <source>
        <dbReference type="ARBA" id="ARBA00004651"/>
    </source>
</evidence>
<evidence type="ECO:0008006" key="8">
    <source>
        <dbReference type="Google" id="ProtNLM"/>
    </source>
</evidence>
<dbReference type="NCBIfam" id="TIGR02454">
    <property type="entry name" value="ECF_T_CbiQ"/>
    <property type="match status" value="1"/>
</dbReference>
<evidence type="ECO:0000256" key="2">
    <source>
        <dbReference type="ARBA" id="ARBA00022475"/>
    </source>
</evidence>
<organism evidence="7">
    <name type="scientific">marine sediment metagenome</name>
    <dbReference type="NCBI Taxonomy" id="412755"/>
    <lineage>
        <taxon>unclassified sequences</taxon>
        <taxon>metagenomes</taxon>
        <taxon>ecological metagenomes</taxon>
    </lineage>
</organism>
<keyword evidence="3 6" id="KW-0812">Transmembrane</keyword>
<dbReference type="InterPro" id="IPR003339">
    <property type="entry name" value="ABC/ECF_trnsptr_transmembrane"/>
</dbReference>
<dbReference type="PANTHER" id="PTHR34857:SF2">
    <property type="entry name" value="SLL0384 PROTEIN"/>
    <property type="match status" value="1"/>
</dbReference>
<feature type="transmembrane region" description="Helical" evidence="6">
    <location>
        <begin position="191"/>
        <end position="211"/>
    </location>
</feature>
<dbReference type="EMBL" id="BARS01051190">
    <property type="protein sequence ID" value="GAG53477.1"/>
    <property type="molecule type" value="Genomic_DNA"/>
</dbReference>
<dbReference type="GO" id="GO:0043190">
    <property type="term" value="C:ATP-binding cassette (ABC) transporter complex"/>
    <property type="evidence" value="ECO:0007669"/>
    <property type="project" value="InterPro"/>
</dbReference>
<evidence type="ECO:0000256" key="4">
    <source>
        <dbReference type="ARBA" id="ARBA00022989"/>
    </source>
</evidence>
<feature type="transmembrane region" description="Helical" evidence="6">
    <location>
        <begin position="101"/>
        <end position="124"/>
    </location>
</feature>
<feature type="transmembrane region" description="Helical" evidence="6">
    <location>
        <begin position="20"/>
        <end position="38"/>
    </location>
</feature>
<gene>
    <name evidence="7" type="ORF">S01H1_76295</name>
</gene>
<proteinExistence type="predicted"/>
<comment type="subcellular location">
    <subcellularLocation>
        <location evidence="1">Cell membrane</location>
        <topology evidence="1">Multi-pass membrane protein</topology>
    </subcellularLocation>
</comment>
<evidence type="ECO:0000313" key="7">
    <source>
        <dbReference type="EMBL" id="GAG53477.1"/>
    </source>
</evidence>
<dbReference type="InterPro" id="IPR051611">
    <property type="entry name" value="ECF_transporter_component"/>
</dbReference>
<comment type="caution">
    <text evidence="7">The sequence shown here is derived from an EMBL/GenBank/DDBJ whole genome shotgun (WGS) entry which is preliminary data.</text>
</comment>
<evidence type="ECO:0000256" key="3">
    <source>
        <dbReference type="ARBA" id="ARBA00022692"/>
    </source>
</evidence>
<name>X0Z508_9ZZZZ</name>
<evidence type="ECO:0000256" key="5">
    <source>
        <dbReference type="ARBA" id="ARBA00023136"/>
    </source>
</evidence>
<keyword evidence="2" id="KW-1003">Cell membrane</keyword>
<keyword evidence="4 6" id="KW-1133">Transmembrane helix</keyword>
<dbReference type="AlphaFoldDB" id="X0Z508"/>
<dbReference type="CDD" id="cd16914">
    <property type="entry name" value="EcfT"/>
    <property type="match status" value="1"/>
</dbReference>
<feature type="transmembrane region" description="Helical" evidence="6">
    <location>
        <begin position="59"/>
        <end position="81"/>
    </location>
</feature>
<sequence length="213" mass="23316">MAAPLPLAVASGGLSPLLVLRRSALALPFILAAVPLMFTRQGETLFTLPPFGWDASREGLVAVITILTKSWLSVTAAVVLTATTSAVDLVRALRSLAVPRILVATVSFMYRYIFVIAEEALRLVRARDSRSARVEGRKSGGSGWWRAGILGNMVGSLFLRSYERSERVYAAMQARGYDGEPRFLWNPPWRAAEITLAVFIALYAAGIQVYAHY</sequence>
<accession>X0Z508</accession>
<evidence type="ECO:0000256" key="6">
    <source>
        <dbReference type="SAM" id="Phobius"/>
    </source>
</evidence>
<dbReference type="InterPro" id="IPR012809">
    <property type="entry name" value="ECF_CbiQ"/>
</dbReference>
<dbReference type="GO" id="GO:0006824">
    <property type="term" value="P:cobalt ion transport"/>
    <property type="evidence" value="ECO:0007669"/>
    <property type="project" value="InterPro"/>
</dbReference>